<sequence>MQDVVLIRNGQLSTGDEVVLVREIAQGIHQYADGFRSTQLERFVRHNLIVKHLVEVIGNERYPVVLAHQDSHIVEAHPAGQQTLHLLPQAHQRLLRVVMLLVAVQEVHLHIAFFLLAGRLLGHVCIRLLQRHAVGANFSLVLIVEVFGGCGEKQVVEVDDVGFAPAVGGQRLHRYRKISDGLVQTVENSPVAVSPAVDRLLHIAHNQAVGSLRKALQQQQLEVVPLHAAGVLKLVNHHIADVGANLFEHKRRVAIFHQLMKQRVGVRQQEAVVLLIQQAHLLVDVGQQLHIIEILQREQAGVVQPVVLDAIFFCCLQELHQLVFRQFHNGGTFGGGLGSPVFRAFQAVIHRSIVHVIAQLPPVELAEVAPDAFASPLQLIGGESVGFQHLYKVVVESLHLLYNHPCQRLHLPAIVLHGLRPAQFLTQLSALFDIHLIKDILTERFDFVRHIPPLVVGNPFVDIIEQPAQHRRGRSQLFNQAVHGIAQHLSAVQFDVQVRTQLQFPGQVAHHRLEKRVDGFHAEAAVVVQHIVQRRAGCLPHLLLRFPGFLLDPVEISCRILIAGMNAIQLT</sequence>
<proteinExistence type="predicted"/>
<protein>
    <submittedName>
        <fullName evidence="1">Uncharacterized protein</fullName>
    </submittedName>
</protein>
<organism evidence="1">
    <name type="scientific">gut metagenome</name>
    <dbReference type="NCBI Taxonomy" id="749906"/>
    <lineage>
        <taxon>unclassified sequences</taxon>
        <taxon>metagenomes</taxon>
        <taxon>organismal metagenomes</taxon>
    </lineage>
</organism>
<evidence type="ECO:0000313" key="1">
    <source>
        <dbReference type="EMBL" id="EJX06958.1"/>
    </source>
</evidence>
<dbReference type="EMBL" id="AMCI01001007">
    <property type="protein sequence ID" value="EJX06958.1"/>
    <property type="molecule type" value="Genomic_DNA"/>
</dbReference>
<accession>J9GVL8</accession>
<gene>
    <name evidence="1" type="ORF">EVA_04922</name>
</gene>
<reference evidence="1" key="1">
    <citation type="journal article" date="2012" name="PLoS ONE">
        <title>Gene sets for utilization of primary and secondary nutrition supplies in the distal gut of endangered iberian lynx.</title>
        <authorList>
            <person name="Alcaide M."/>
            <person name="Messina E."/>
            <person name="Richter M."/>
            <person name="Bargiela R."/>
            <person name="Peplies J."/>
            <person name="Huws S.A."/>
            <person name="Newbold C.J."/>
            <person name="Golyshin P.N."/>
            <person name="Simon M.A."/>
            <person name="Lopez G."/>
            <person name="Yakimov M.M."/>
            <person name="Ferrer M."/>
        </authorList>
    </citation>
    <scope>NUCLEOTIDE SEQUENCE</scope>
</reference>
<name>J9GVL8_9ZZZZ</name>
<dbReference type="AlphaFoldDB" id="J9GVL8"/>
<comment type="caution">
    <text evidence="1">The sequence shown here is derived from an EMBL/GenBank/DDBJ whole genome shotgun (WGS) entry which is preliminary data.</text>
</comment>